<comment type="caution">
    <text evidence="1">The sequence shown here is derived from an EMBL/GenBank/DDBJ whole genome shotgun (WGS) entry which is preliminary data.</text>
</comment>
<dbReference type="RefSeq" id="WP_377870070.1">
    <property type="nucleotide sequence ID" value="NZ_JBHMAY010000018.1"/>
</dbReference>
<dbReference type="Proteomes" id="UP001595764">
    <property type="component" value="Unassembled WGS sequence"/>
</dbReference>
<dbReference type="EMBL" id="JBHRWI010000060">
    <property type="protein sequence ID" value="MFC3516162.1"/>
    <property type="molecule type" value="Genomic_DNA"/>
</dbReference>
<reference evidence="2" key="1">
    <citation type="journal article" date="2019" name="Int. J. Syst. Evol. Microbiol.">
        <title>The Global Catalogue of Microorganisms (GCM) 10K type strain sequencing project: providing services to taxonomists for standard genome sequencing and annotation.</title>
        <authorList>
            <consortium name="The Broad Institute Genomics Platform"/>
            <consortium name="The Broad Institute Genome Sequencing Center for Infectious Disease"/>
            <person name="Wu L."/>
            <person name="Ma J."/>
        </authorList>
    </citation>
    <scope>NUCLEOTIDE SEQUENCE [LARGE SCALE GENOMIC DNA]</scope>
    <source>
        <strain evidence="2">CGMCC 4.7682</strain>
    </source>
</reference>
<evidence type="ECO:0000313" key="2">
    <source>
        <dbReference type="Proteomes" id="UP001595764"/>
    </source>
</evidence>
<name>A0ABV7QS78_9PSEU</name>
<organism evidence="1 2">
    <name type="scientific">Amycolatopsis halotolerans</name>
    <dbReference type="NCBI Taxonomy" id="330083"/>
    <lineage>
        <taxon>Bacteria</taxon>
        <taxon>Bacillati</taxon>
        <taxon>Actinomycetota</taxon>
        <taxon>Actinomycetes</taxon>
        <taxon>Pseudonocardiales</taxon>
        <taxon>Pseudonocardiaceae</taxon>
        <taxon>Amycolatopsis</taxon>
    </lineage>
</organism>
<sequence length="156" mass="16916">MADDVTFEFRSAWCRLTLGSGPQRQTFHATGLNDAFGDLAQAVANLARPRPVVELQSVLWGDEPGGVFLDFASPVADHLALVVHAVAIRTWITAPDWTPERGEVLLRQVAPRHELASAFLRGFETVSAATKPGGIIPGWPHPFPDTAVTELRRALG</sequence>
<evidence type="ECO:0000313" key="1">
    <source>
        <dbReference type="EMBL" id="MFC3516162.1"/>
    </source>
</evidence>
<accession>A0ABV7QS78</accession>
<keyword evidence="2" id="KW-1185">Reference proteome</keyword>
<protein>
    <submittedName>
        <fullName evidence="1">Uncharacterized protein</fullName>
    </submittedName>
</protein>
<gene>
    <name evidence="1" type="ORF">ACFORO_38770</name>
</gene>
<proteinExistence type="predicted"/>